<dbReference type="SUPFAM" id="SSF49899">
    <property type="entry name" value="Concanavalin A-like lectins/glucanases"/>
    <property type="match status" value="1"/>
</dbReference>
<sequence length="180" mass="19681">MKKKKGVAKNRLGMQCPFPKGGKPAIDLLRAIRIPFRSPGIDYIGGRDGFPAFWLSEGADVKAPFRLHLPASLPADFAIAATVKPERANDAFIFAGNIPPCDDCSYTFFIYIIKAVYKKGETCGVPVVNPSETVIQLGLQLSHHGGRANLTLLYTDVDMHLSSQELATFSIPDVAFTWAR</sequence>
<evidence type="ECO:0000313" key="1">
    <source>
        <dbReference type="EMBL" id="UYV66211.1"/>
    </source>
</evidence>
<organism evidence="1 2">
    <name type="scientific">Cordylochernes scorpioides</name>
    <dbReference type="NCBI Taxonomy" id="51811"/>
    <lineage>
        <taxon>Eukaryota</taxon>
        <taxon>Metazoa</taxon>
        <taxon>Ecdysozoa</taxon>
        <taxon>Arthropoda</taxon>
        <taxon>Chelicerata</taxon>
        <taxon>Arachnida</taxon>
        <taxon>Pseudoscorpiones</taxon>
        <taxon>Cheliferoidea</taxon>
        <taxon>Chernetidae</taxon>
        <taxon>Cordylochernes</taxon>
    </lineage>
</organism>
<name>A0ABY6KDD2_9ARAC</name>
<dbReference type="Proteomes" id="UP001235939">
    <property type="component" value="Chromosome 04"/>
</dbReference>
<dbReference type="EMBL" id="CP092866">
    <property type="protein sequence ID" value="UYV66211.1"/>
    <property type="molecule type" value="Genomic_DNA"/>
</dbReference>
<protein>
    <submittedName>
        <fullName evidence="1">Uncharacterized protein</fullName>
    </submittedName>
</protein>
<evidence type="ECO:0000313" key="2">
    <source>
        <dbReference type="Proteomes" id="UP001235939"/>
    </source>
</evidence>
<proteinExistence type="predicted"/>
<dbReference type="Gene3D" id="2.60.120.200">
    <property type="match status" value="1"/>
</dbReference>
<keyword evidence="2" id="KW-1185">Reference proteome</keyword>
<accession>A0ABY6KDD2</accession>
<gene>
    <name evidence="1" type="ORF">LAZ67_4000779</name>
</gene>
<reference evidence="1 2" key="1">
    <citation type="submission" date="2022-01" db="EMBL/GenBank/DDBJ databases">
        <title>A chromosomal length assembly of Cordylochernes scorpioides.</title>
        <authorList>
            <person name="Zeh D."/>
            <person name="Zeh J."/>
        </authorList>
    </citation>
    <scope>NUCLEOTIDE SEQUENCE [LARGE SCALE GENOMIC DNA]</scope>
    <source>
        <strain evidence="1">IN4F17</strain>
        <tissue evidence="1">Whole Body</tissue>
    </source>
</reference>
<dbReference type="InterPro" id="IPR013320">
    <property type="entry name" value="ConA-like_dom_sf"/>
</dbReference>